<dbReference type="GO" id="GO:0005886">
    <property type="term" value="C:plasma membrane"/>
    <property type="evidence" value="ECO:0007669"/>
    <property type="project" value="UniProtKB-SubCell"/>
</dbReference>
<dbReference type="NCBIfam" id="TIGR00905">
    <property type="entry name" value="2A0302"/>
    <property type="match status" value="1"/>
</dbReference>
<gene>
    <name evidence="10" type="ORF">ESZ54_02725</name>
</gene>
<dbReference type="Gene3D" id="1.20.1740.10">
    <property type="entry name" value="Amino acid/polyamine transporter I"/>
    <property type="match status" value="1"/>
</dbReference>
<keyword evidence="11" id="KW-1185">Reference proteome</keyword>
<dbReference type="PANTHER" id="PTHR42770">
    <property type="entry name" value="AMINO ACID TRANSPORTER-RELATED"/>
    <property type="match status" value="1"/>
</dbReference>
<comment type="subcellular location">
    <subcellularLocation>
        <location evidence="1">Cell membrane</location>
        <topology evidence="1">Multi-pass membrane protein</topology>
    </subcellularLocation>
</comment>
<dbReference type="GO" id="GO:0022857">
    <property type="term" value="F:transmembrane transporter activity"/>
    <property type="evidence" value="ECO:0007669"/>
    <property type="project" value="InterPro"/>
</dbReference>
<feature type="transmembrane region" description="Helical" evidence="9">
    <location>
        <begin position="156"/>
        <end position="176"/>
    </location>
</feature>
<dbReference type="RefSeq" id="WP_136136140.1">
    <property type="nucleotide sequence ID" value="NZ_SDGV01000004.1"/>
</dbReference>
<dbReference type="EMBL" id="SDGV01000004">
    <property type="protein sequence ID" value="THB62139.1"/>
    <property type="molecule type" value="Genomic_DNA"/>
</dbReference>
<dbReference type="PANTHER" id="PTHR42770:SF4">
    <property type="entry name" value="ARGININE_ORNITHINE ANTIPORTER-RELATED"/>
    <property type="match status" value="1"/>
</dbReference>
<dbReference type="Pfam" id="PF13520">
    <property type="entry name" value="AA_permease_2"/>
    <property type="match status" value="1"/>
</dbReference>
<feature type="transmembrane region" description="Helical" evidence="9">
    <location>
        <begin position="392"/>
        <end position="409"/>
    </location>
</feature>
<dbReference type="InterPro" id="IPR050367">
    <property type="entry name" value="APC_superfamily"/>
</dbReference>
<evidence type="ECO:0000256" key="5">
    <source>
        <dbReference type="ARBA" id="ARBA00022692"/>
    </source>
</evidence>
<organism evidence="10 11">
    <name type="scientific">Vagococcus silagei</name>
    <dbReference type="NCBI Taxonomy" id="2508885"/>
    <lineage>
        <taxon>Bacteria</taxon>
        <taxon>Bacillati</taxon>
        <taxon>Bacillota</taxon>
        <taxon>Bacilli</taxon>
        <taxon>Lactobacillales</taxon>
        <taxon>Enterococcaceae</taxon>
        <taxon>Vagococcus</taxon>
    </lineage>
</organism>
<feature type="transmembrane region" description="Helical" evidence="9">
    <location>
        <begin position="415"/>
        <end position="433"/>
    </location>
</feature>
<keyword evidence="7 9" id="KW-1133">Transmembrane helix</keyword>
<evidence type="ECO:0000313" key="11">
    <source>
        <dbReference type="Proteomes" id="UP000310506"/>
    </source>
</evidence>
<name>A0A4V3TVA3_9ENTE</name>
<feature type="transmembrane region" description="Helical" evidence="9">
    <location>
        <begin position="278"/>
        <end position="302"/>
    </location>
</feature>
<proteinExistence type="inferred from homology"/>
<evidence type="ECO:0000256" key="8">
    <source>
        <dbReference type="ARBA" id="ARBA00023136"/>
    </source>
</evidence>
<feature type="transmembrane region" description="Helical" evidence="9">
    <location>
        <begin position="334"/>
        <end position="353"/>
    </location>
</feature>
<keyword evidence="4" id="KW-1003">Cell membrane</keyword>
<evidence type="ECO:0000256" key="6">
    <source>
        <dbReference type="ARBA" id="ARBA00022970"/>
    </source>
</evidence>
<reference evidence="10 11" key="1">
    <citation type="submission" date="2019-01" db="EMBL/GenBank/DDBJ databases">
        <title>Vagococcus silagei sp. nov. isolated from brewer's grain.</title>
        <authorList>
            <person name="Guu J.-R."/>
        </authorList>
    </citation>
    <scope>NUCLEOTIDE SEQUENCE [LARGE SCALE GENOMIC DNA]</scope>
    <source>
        <strain evidence="10 11">2B-2</strain>
    </source>
</reference>
<evidence type="ECO:0000256" key="2">
    <source>
        <dbReference type="ARBA" id="ARBA00008220"/>
    </source>
</evidence>
<dbReference type="OrthoDB" id="9762947at2"/>
<evidence type="ECO:0000256" key="1">
    <source>
        <dbReference type="ARBA" id="ARBA00004651"/>
    </source>
</evidence>
<feature type="transmembrane region" description="Helical" evidence="9">
    <location>
        <begin position="359"/>
        <end position="380"/>
    </location>
</feature>
<feature type="transmembrane region" description="Helical" evidence="9">
    <location>
        <begin position="126"/>
        <end position="144"/>
    </location>
</feature>
<dbReference type="InterPro" id="IPR002293">
    <property type="entry name" value="AA/rel_permease1"/>
</dbReference>
<evidence type="ECO:0000313" key="10">
    <source>
        <dbReference type="EMBL" id="THB62139.1"/>
    </source>
</evidence>
<feature type="transmembrane region" description="Helical" evidence="9">
    <location>
        <begin position="236"/>
        <end position="258"/>
    </location>
</feature>
<dbReference type="GO" id="GO:0006865">
    <property type="term" value="P:amino acid transport"/>
    <property type="evidence" value="ECO:0007669"/>
    <property type="project" value="UniProtKB-KW"/>
</dbReference>
<dbReference type="Proteomes" id="UP000310506">
    <property type="component" value="Unassembled WGS sequence"/>
</dbReference>
<keyword evidence="6" id="KW-0029">Amino-acid transport</keyword>
<dbReference type="AlphaFoldDB" id="A0A4V3TVA3"/>
<protein>
    <submittedName>
        <fullName evidence="10">Amino acid permease</fullName>
    </submittedName>
</protein>
<dbReference type="PIRSF" id="PIRSF006060">
    <property type="entry name" value="AA_transporter"/>
    <property type="match status" value="1"/>
</dbReference>
<comment type="similarity">
    <text evidence="2">Belongs to the amino acid-polyamine-organocation (APC) superfamily. Basic amino acid/polyamine antiporter (APA) (TC 2.A.3.2) family.</text>
</comment>
<keyword evidence="5 9" id="KW-0812">Transmembrane</keyword>
<feature type="transmembrane region" description="Helical" evidence="9">
    <location>
        <begin position="205"/>
        <end position="224"/>
    </location>
</feature>
<feature type="transmembrane region" description="Helical" evidence="9">
    <location>
        <begin position="445"/>
        <end position="465"/>
    </location>
</feature>
<dbReference type="InterPro" id="IPR004754">
    <property type="entry name" value="Amino_acid_antiprt"/>
</dbReference>
<sequence>MEEQEKRLGLLSLIALTVSSVIGGGVFNLMTDMANVASVGATTIALVLSGVGMGVYVVCLQILNQELPQLDAGIYSYTDHAFGSFVGFNSALGYWLSVFLANVALASLVFSALSYFFNLFGDGQNIYSVIGASLLLWGMHFIFLRGANFASKINGIVTIAKLIPLFIFIISAIIAFDADLFSAETWGTINNEFSWSQVAPQIKSATMLSVWVFVGVEGAVVYSARAKNKKIVGKATALSFVLIISIYLLATVLSFAVLSREELAGLAKPGMAQVLESIVGPWGAILINLGVIISALGAWFACTMFAGEILYQGAKDNVFPHVFAIENKHEAPKYALILTNGLVQFFLLSLLVNKSAYNFMAILSSSTMLVPYLFVSLSLLKLAWDWKKGFSKAFVLALISSIYMAYCIFATGVTYFLLTSLLFAPGMLLYLWSKKHAGEKPFNKAELVGAIALVACAIISIYLIATGKINVSLV</sequence>
<evidence type="ECO:0000256" key="9">
    <source>
        <dbReference type="SAM" id="Phobius"/>
    </source>
</evidence>
<keyword evidence="8 9" id="KW-0472">Membrane</keyword>
<evidence type="ECO:0000256" key="4">
    <source>
        <dbReference type="ARBA" id="ARBA00022475"/>
    </source>
</evidence>
<comment type="caution">
    <text evidence="10">The sequence shown here is derived from an EMBL/GenBank/DDBJ whole genome shotgun (WGS) entry which is preliminary data.</text>
</comment>
<keyword evidence="3" id="KW-0813">Transport</keyword>
<evidence type="ECO:0000256" key="7">
    <source>
        <dbReference type="ARBA" id="ARBA00022989"/>
    </source>
</evidence>
<feature type="transmembrane region" description="Helical" evidence="9">
    <location>
        <begin position="94"/>
        <end position="120"/>
    </location>
</feature>
<accession>A0A4V3TVA3</accession>
<feature type="transmembrane region" description="Helical" evidence="9">
    <location>
        <begin position="39"/>
        <end position="63"/>
    </location>
</feature>
<evidence type="ECO:0000256" key="3">
    <source>
        <dbReference type="ARBA" id="ARBA00022448"/>
    </source>
</evidence>